<evidence type="ECO:0000313" key="6">
    <source>
        <dbReference type="EMBL" id="SLM37675.1"/>
    </source>
</evidence>
<sequence>MPQTAIQRANGANNWAAPGPAEFDFRSDVVTTPTTSMLTAIQNTTLLDDVFGEDPTTTALESFIADLTGHEAALLANEPAGIPARIEYTDLSHRTKDPPAETRQKKTPPPPPPSPMGNYPPESREQPMNVAE</sequence>
<evidence type="ECO:0000256" key="1">
    <source>
        <dbReference type="ARBA" id="ARBA00001933"/>
    </source>
</evidence>
<evidence type="ECO:0000256" key="3">
    <source>
        <dbReference type="ARBA" id="ARBA00022898"/>
    </source>
</evidence>
<comment type="cofactor">
    <cofactor evidence="1">
        <name>pyridoxal 5'-phosphate</name>
        <dbReference type="ChEBI" id="CHEBI:597326"/>
    </cofactor>
</comment>
<dbReference type="GO" id="GO:0008732">
    <property type="term" value="F:L-allo-threonine aldolase activity"/>
    <property type="evidence" value="ECO:0007669"/>
    <property type="project" value="TreeGrafter"/>
</dbReference>
<name>A0A1W5D3Q6_9LECA</name>
<keyword evidence="7" id="KW-1185">Reference proteome</keyword>
<evidence type="ECO:0000256" key="2">
    <source>
        <dbReference type="ARBA" id="ARBA00006966"/>
    </source>
</evidence>
<dbReference type="GO" id="GO:0006545">
    <property type="term" value="P:glycine biosynthetic process"/>
    <property type="evidence" value="ECO:0007669"/>
    <property type="project" value="TreeGrafter"/>
</dbReference>
<feature type="domain" description="Aromatic amino acid beta-eliminating lyase/threonine aldolase" evidence="5">
    <location>
        <begin position="24"/>
        <end position="76"/>
    </location>
</feature>
<dbReference type="EMBL" id="FWEW01001806">
    <property type="protein sequence ID" value="SLM37675.1"/>
    <property type="molecule type" value="Genomic_DNA"/>
</dbReference>
<dbReference type="InterPro" id="IPR015424">
    <property type="entry name" value="PyrdxlP-dep_Trfase"/>
</dbReference>
<dbReference type="SUPFAM" id="SSF53383">
    <property type="entry name" value="PLP-dependent transferases"/>
    <property type="match status" value="1"/>
</dbReference>
<protein>
    <submittedName>
        <fullName evidence="6">Threonine aldolase</fullName>
    </submittedName>
</protein>
<dbReference type="GO" id="GO:0006567">
    <property type="term" value="P:L-threonine catabolic process"/>
    <property type="evidence" value="ECO:0007669"/>
    <property type="project" value="TreeGrafter"/>
</dbReference>
<keyword evidence="3" id="KW-0663">Pyridoxal phosphate</keyword>
<dbReference type="PANTHER" id="PTHR48097:SF9">
    <property type="entry name" value="L-THREONINE ALDOLASE"/>
    <property type="match status" value="1"/>
</dbReference>
<organism evidence="6 7">
    <name type="scientific">Lasallia pustulata</name>
    <dbReference type="NCBI Taxonomy" id="136370"/>
    <lineage>
        <taxon>Eukaryota</taxon>
        <taxon>Fungi</taxon>
        <taxon>Dikarya</taxon>
        <taxon>Ascomycota</taxon>
        <taxon>Pezizomycotina</taxon>
        <taxon>Lecanoromycetes</taxon>
        <taxon>OSLEUM clade</taxon>
        <taxon>Umbilicariomycetidae</taxon>
        <taxon>Umbilicariales</taxon>
        <taxon>Umbilicariaceae</taxon>
        <taxon>Lasallia</taxon>
    </lineage>
</organism>
<feature type="region of interest" description="Disordered" evidence="4">
    <location>
        <begin position="79"/>
        <end position="132"/>
    </location>
</feature>
<feature type="compositionally biased region" description="Basic and acidic residues" evidence="4">
    <location>
        <begin position="87"/>
        <end position="104"/>
    </location>
</feature>
<reference evidence="7" key="1">
    <citation type="submission" date="2017-03" db="EMBL/GenBank/DDBJ databases">
        <authorList>
            <person name="Sharma R."/>
            <person name="Thines M."/>
        </authorList>
    </citation>
    <scope>NUCLEOTIDE SEQUENCE [LARGE SCALE GENOMIC DNA]</scope>
</reference>
<dbReference type="Gene3D" id="3.40.640.10">
    <property type="entry name" value="Type I PLP-dependent aspartate aminotransferase-like (Major domain)"/>
    <property type="match status" value="1"/>
</dbReference>
<evidence type="ECO:0000313" key="7">
    <source>
        <dbReference type="Proteomes" id="UP000192927"/>
    </source>
</evidence>
<dbReference type="AlphaFoldDB" id="A0A1W5D3Q6"/>
<accession>A0A1W5D3Q6</accession>
<dbReference type="InterPro" id="IPR015421">
    <property type="entry name" value="PyrdxlP-dep_Trfase_major"/>
</dbReference>
<dbReference type="Proteomes" id="UP000192927">
    <property type="component" value="Unassembled WGS sequence"/>
</dbReference>
<dbReference type="GO" id="GO:0005829">
    <property type="term" value="C:cytosol"/>
    <property type="evidence" value="ECO:0007669"/>
    <property type="project" value="TreeGrafter"/>
</dbReference>
<proteinExistence type="inferred from homology"/>
<dbReference type="PANTHER" id="PTHR48097">
    <property type="entry name" value="L-THREONINE ALDOLASE-RELATED"/>
    <property type="match status" value="1"/>
</dbReference>
<evidence type="ECO:0000259" key="5">
    <source>
        <dbReference type="Pfam" id="PF01212"/>
    </source>
</evidence>
<comment type="similarity">
    <text evidence="2">Belongs to the threonine aldolase family.</text>
</comment>
<dbReference type="Pfam" id="PF01212">
    <property type="entry name" value="Beta_elim_lyase"/>
    <property type="match status" value="1"/>
</dbReference>
<evidence type="ECO:0000256" key="4">
    <source>
        <dbReference type="SAM" id="MobiDB-lite"/>
    </source>
</evidence>
<dbReference type="InterPro" id="IPR001597">
    <property type="entry name" value="ArAA_b-elim_lyase/Thr_aldolase"/>
</dbReference>